<evidence type="ECO:0000313" key="2">
    <source>
        <dbReference type="EMBL" id="AFZ35598.1"/>
    </source>
</evidence>
<keyword evidence="1" id="KW-0472">Membrane</keyword>
<dbReference type="EMBL" id="CP003653">
    <property type="protein sequence ID" value="AFZ35598.1"/>
    <property type="molecule type" value="Genomic_DNA"/>
</dbReference>
<keyword evidence="1" id="KW-0812">Transmembrane</keyword>
<reference evidence="3" key="1">
    <citation type="journal article" date="2013" name="Proc. Natl. Acad. Sci. U.S.A.">
        <title>Improving the coverage of the cyanobacterial phylum using diversity-driven genome sequencing.</title>
        <authorList>
            <person name="Shih P.M."/>
            <person name="Wu D."/>
            <person name="Latifi A."/>
            <person name="Axen S.D."/>
            <person name="Fewer D.P."/>
            <person name="Talla E."/>
            <person name="Calteau A."/>
            <person name="Cai F."/>
            <person name="Tandeau de Marsac N."/>
            <person name="Rippka R."/>
            <person name="Herdman M."/>
            <person name="Sivonen K."/>
            <person name="Coursin T."/>
            <person name="Laurent T."/>
            <person name="Goodwin L."/>
            <person name="Nolan M."/>
            <person name="Davenport K.W."/>
            <person name="Han C.S."/>
            <person name="Rubin E.M."/>
            <person name="Eisen J.A."/>
            <person name="Woyke T."/>
            <person name="Gugger M."/>
            <person name="Kerfeld C.A."/>
        </authorList>
    </citation>
    <scope>NUCLEOTIDE SEQUENCE [LARGE SCALE GENOMIC DNA]</scope>
    <source>
        <strain evidence="3">ATCC 29371 / PCC 7437</strain>
    </source>
</reference>
<dbReference type="AlphaFoldDB" id="K9XST7"/>
<keyword evidence="3" id="KW-1185">Reference proteome</keyword>
<dbReference type="STRING" id="111780.Sta7437_2046"/>
<dbReference type="eggNOG" id="COG0428">
    <property type="taxonomic scope" value="Bacteria"/>
</dbReference>
<feature type="transmembrane region" description="Helical" evidence="1">
    <location>
        <begin position="77"/>
        <end position="98"/>
    </location>
</feature>
<feature type="transmembrane region" description="Helical" evidence="1">
    <location>
        <begin position="38"/>
        <end position="57"/>
    </location>
</feature>
<gene>
    <name evidence="2" type="ordered locus">Sta7437_2046</name>
</gene>
<proteinExistence type="predicted"/>
<protein>
    <submittedName>
        <fullName evidence="2">Zinc/iron permease</fullName>
    </submittedName>
</protein>
<evidence type="ECO:0000313" key="3">
    <source>
        <dbReference type="Proteomes" id="UP000010473"/>
    </source>
</evidence>
<feature type="transmembrane region" description="Helical" evidence="1">
    <location>
        <begin position="6"/>
        <end position="26"/>
    </location>
</feature>
<dbReference type="Proteomes" id="UP000010473">
    <property type="component" value="Chromosome"/>
</dbReference>
<organism evidence="2 3">
    <name type="scientific">Stanieria cyanosphaera (strain ATCC 29371 / PCC 7437)</name>
    <dbReference type="NCBI Taxonomy" id="111780"/>
    <lineage>
        <taxon>Bacteria</taxon>
        <taxon>Bacillati</taxon>
        <taxon>Cyanobacteriota</taxon>
        <taxon>Cyanophyceae</taxon>
        <taxon>Pleurocapsales</taxon>
        <taxon>Dermocarpellaceae</taxon>
        <taxon>Stanieria</taxon>
    </lineage>
</organism>
<dbReference type="RefSeq" id="WP_015193266.1">
    <property type="nucleotide sequence ID" value="NC_019748.1"/>
</dbReference>
<keyword evidence="1" id="KW-1133">Transmembrane helix</keyword>
<dbReference type="HOGENOM" id="CLU_2221593_0_0_3"/>
<sequence length="106" mass="11248">MGTIYLGFVASLLAGLGTAVGALPILFIARLKKQWQGILLGLGGGVMLAATTFSLIVPGTETAISATPRREAIAQRYSQQLAASILSNCSLLIVYRIITPRLFKEN</sequence>
<name>K9XST7_STAC7</name>
<accession>K9XST7</accession>
<evidence type="ECO:0000256" key="1">
    <source>
        <dbReference type="SAM" id="Phobius"/>
    </source>
</evidence>
<dbReference type="KEGG" id="scs:Sta7437_2046"/>